<keyword evidence="2" id="KW-0732">Signal</keyword>
<dbReference type="Proteomes" id="UP000004510">
    <property type="component" value="Unassembled WGS sequence"/>
</dbReference>
<evidence type="ECO:0000313" key="4">
    <source>
        <dbReference type="EMBL" id="EFF77491.1"/>
    </source>
</evidence>
<proteinExistence type="inferred from homology"/>
<name>D4X6X4_9BURK</name>
<dbReference type="CDD" id="cd06359">
    <property type="entry name" value="PBP1_Nba-like"/>
    <property type="match status" value="1"/>
</dbReference>
<evidence type="ECO:0000259" key="3">
    <source>
        <dbReference type="Pfam" id="PF13458"/>
    </source>
</evidence>
<dbReference type="InterPro" id="IPR028082">
    <property type="entry name" value="Peripla_BP_I"/>
</dbReference>
<dbReference type="PANTHER" id="PTHR30483">
    <property type="entry name" value="LEUCINE-SPECIFIC-BINDING PROTEIN"/>
    <property type="match status" value="1"/>
</dbReference>
<dbReference type="Pfam" id="PF13458">
    <property type="entry name" value="Peripla_BP_6"/>
    <property type="match status" value="1"/>
</dbReference>
<comment type="caution">
    <text evidence="4">The sequence shown here is derived from an EMBL/GenBank/DDBJ whole genome shotgun (WGS) entry which is preliminary data.</text>
</comment>
<sequence>MTGIVVWQATLNKNTLCAGSRTEHTTMRLITSLIAAAALVPAVAMADAVKVGIANDISGPFSALGAEARDGFNLAIKQLGSKLGGQPAEFVQTDMGGNPDQARQLVTRYIQREKIDFFTGPIGSNVALAVGPALFAAKVPYLSNNPGPSQFAGAQCNNYWFGTSYQNDAFHEAAGKVAADRGFKKMFIMAPDYPAGKDALTGFKRGYKTAPGDELYTKLGQIDYAAEIAQIRAAKPDAVYIFLPGGMGINFVKQFVSAGLSQSVKLIGPGFSADEDVIQAVGEPMLGMYNTAQWAHDLDVPQNKVFVDAFRKEYNGRYPSVYAAQAYDVIMAMDAAVKQAGGKASDREAVIRALEKADYPSVRGSFTYGKNHYPIQAYYLRVIDKDGSGRITNKLVGKVFDKYQDVYVGDCKL</sequence>
<dbReference type="SUPFAM" id="SSF53822">
    <property type="entry name" value="Periplasmic binding protein-like I"/>
    <property type="match status" value="1"/>
</dbReference>
<evidence type="ECO:0000256" key="2">
    <source>
        <dbReference type="ARBA" id="ARBA00022729"/>
    </source>
</evidence>
<comment type="similarity">
    <text evidence="1">Belongs to the leucine-binding protein family.</text>
</comment>
<evidence type="ECO:0000313" key="5">
    <source>
        <dbReference type="Proteomes" id="UP000004510"/>
    </source>
</evidence>
<keyword evidence="4" id="KW-0675">Receptor</keyword>
<evidence type="ECO:0000256" key="1">
    <source>
        <dbReference type="ARBA" id="ARBA00010062"/>
    </source>
</evidence>
<organism evidence="4 5">
    <name type="scientific">Achromobacter piechaudii ATCC 43553</name>
    <dbReference type="NCBI Taxonomy" id="742159"/>
    <lineage>
        <taxon>Bacteria</taxon>
        <taxon>Pseudomonadati</taxon>
        <taxon>Pseudomonadota</taxon>
        <taxon>Betaproteobacteria</taxon>
        <taxon>Burkholderiales</taxon>
        <taxon>Alcaligenaceae</taxon>
        <taxon>Achromobacter</taxon>
    </lineage>
</organism>
<accession>D4X6X4</accession>
<feature type="domain" description="Leucine-binding protein" evidence="3">
    <location>
        <begin position="49"/>
        <end position="387"/>
    </location>
</feature>
<protein>
    <submittedName>
        <fullName evidence="4">Receptor family ligand-binding protein</fullName>
    </submittedName>
</protein>
<dbReference type="InterPro" id="IPR051010">
    <property type="entry name" value="BCAA_transport"/>
</dbReference>
<dbReference type="HOGENOM" id="CLU_027128_1_2_4"/>
<dbReference type="InterPro" id="IPR028081">
    <property type="entry name" value="Leu-bd"/>
</dbReference>
<gene>
    <name evidence="4" type="ORF">HMPREF0004_1221</name>
</gene>
<reference evidence="5" key="1">
    <citation type="submission" date="2010-03" db="EMBL/GenBank/DDBJ databases">
        <title>Complete sequence of Mobiluncus curtisii ATCC 43063.</title>
        <authorList>
            <person name="Muzny D."/>
            <person name="Qin X."/>
            <person name="Deng J."/>
            <person name="Jiang H."/>
            <person name="Liu Y."/>
            <person name="Qu J."/>
            <person name="Song X.-Z."/>
            <person name="Zhang L."/>
            <person name="Thornton R."/>
            <person name="Coyle M."/>
            <person name="Francisco L."/>
            <person name="Jackson L."/>
            <person name="Javaid M."/>
            <person name="Korchina V."/>
            <person name="Kovar C."/>
            <person name="Mata R."/>
            <person name="Mathew T."/>
            <person name="Ngo R."/>
            <person name="Nguyen L."/>
            <person name="Nguyen N."/>
            <person name="Okwuonu G."/>
            <person name="Ongeri F."/>
            <person name="Pham C."/>
            <person name="Simmons D."/>
            <person name="Wilczek-Boney K."/>
            <person name="Hale W."/>
            <person name="Jakkamsetti A."/>
            <person name="Pham P."/>
            <person name="Ruth R."/>
            <person name="San Lucas F."/>
            <person name="Warren J."/>
            <person name="Zhang J."/>
            <person name="Zhao Z."/>
            <person name="Zhou C."/>
            <person name="Zhu D."/>
            <person name="Lee S."/>
            <person name="Bess C."/>
            <person name="Blankenburg K."/>
            <person name="Forbes L."/>
            <person name="Fu Q."/>
            <person name="Gubbala S."/>
            <person name="Hirani K."/>
            <person name="Jayaseelan J.C."/>
            <person name="Lara F."/>
            <person name="Munidasa M."/>
            <person name="Palculict T."/>
            <person name="Patil S."/>
            <person name="Pu L.-L."/>
            <person name="Saada N."/>
            <person name="Tang L."/>
            <person name="Weissenberger G."/>
            <person name="Zhu Y."/>
            <person name="Hemphill L."/>
            <person name="Shang Y."/>
            <person name="Youmans B."/>
            <person name="Ayvaz T."/>
            <person name="Ross M."/>
            <person name="Santibanez J."/>
            <person name="Aqrawi P."/>
            <person name="Gross S."/>
            <person name="Joshi V."/>
            <person name="Fowler G."/>
            <person name="Nazareth L."/>
            <person name="Reid J."/>
            <person name="Worley K."/>
            <person name="Petrosino J."/>
            <person name="Highlander S."/>
            <person name="Gibbs R."/>
            <person name="Gibbs R."/>
        </authorList>
    </citation>
    <scope>NUCLEOTIDE SEQUENCE [LARGE SCALE GENOMIC DNA]</scope>
    <source>
        <strain evidence="5">ATCC 43553</strain>
    </source>
</reference>
<dbReference type="eggNOG" id="COG0683">
    <property type="taxonomic scope" value="Bacteria"/>
</dbReference>
<dbReference type="EMBL" id="ADMS01000026">
    <property type="protein sequence ID" value="EFF77491.1"/>
    <property type="molecule type" value="Genomic_DNA"/>
</dbReference>
<dbReference type="PATRIC" id="fig|742159.3.peg.2093"/>
<dbReference type="AlphaFoldDB" id="D4X6X4"/>
<dbReference type="PANTHER" id="PTHR30483:SF6">
    <property type="entry name" value="PERIPLASMIC BINDING PROTEIN OF ABC TRANSPORTER FOR NATURAL AMINO ACIDS"/>
    <property type="match status" value="1"/>
</dbReference>
<dbReference type="Gene3D" id="3.40.50.2300">
    <property type="match status" value="2"/>
</dbReference>